<dbReference type="Proteomes" id="UP000030687">
    <property type="component" value="Unassembled WGS sequence"/>
</dbReference>
<organism evidence="2 3">
    <name type="scientific">Citrus clementina</name>
    <name type="common">Clementine</name>
    <name type="synonym">Citrus deliciosa x Citrus sinensis</name>
    <dbReference type="NCBI Taxonomy" id="85681"/>
    <lineage>
        <taxon>Eukaryota</taxon>
        <taxon>Viridiplantae</taxon>
        <taxon>Streptophyta</taxon>
        <taxon>Embryophyta</taxon>
        <taxon>Tracheophyta</taxon>
        <taxon>Spermatophyta</taxon>
        <taxon>Magnoliopsida</taxon>
        <taxon>eudicotyledons</taxon>
        <taxon>Gunneridae</taxon>
        <taxon>Pentapetalae</taxon>
        <taxon>rosids</taxon>
        <taxon>malvids</taxon>
        <taxon>Sapindales</taxon>
        <taxon>Rutaceae</taxon>
        <taxon>Aurantioideae</taxon>
        <taxon>Citrus</taxon>
    </lineage>
</organism>
<accession>V4SX49</accession>
<name>V4SX49_CITCL</name>
<dbReference type="AlphaFoldDB" id="V4SX49"/>
<dbReference type="EMBL" id="KI536661">
    <property type="protein sequence ID" value="ESR52498.1"/>
    <property type="molecule type" value="Genomic_DNA"/>
</dbReference>
<evidence type="ECO:0000313" key="2">
    <source>
        <dbReference type="EMBL" id="ESR52498.1"/>
    </source>
</evidence>
<evidence type="ECO:0000256" key="1">
    <source>
        <dbReference type="SAM" id="MobiDB-lite"/>
    </source>
</evidence>
<dbReference type="Gramene" id="ESR52498">
    <property type="protein sequence ID" value="ESR52498"/>
    <property type="gene ID" value="CICLE_v10023100mg"/>
</dbReference>
<sequence length="86" mass="10022">MTNLGLMQWLNVTIENKHIELTTVYNGQIYNRQPETKTPSRSVYNDPSPHKTKTSTSEGQKLQSMNSQMHLNYDSQKQHSHFPPDY</sequence>
<keyword evidence="3" id="KW-1185">Reference proteome</keyword>
<evidence type="ECO:0000313" key="3">
    <source>
        <dbReference type="Proteomes" id="UP000030687"/>
    </source>
</evidence>
<dbReference type="KEGG" id="cic:CICLE_v10023100mg"/>
<protein>
    <submittedName>
        <fullName evidence="2">Uncharacterized protein</fullName>
    </submittedName>
</protein>
<feature type="compositionally biased region" description="Polar residues" evidence="1">
    <location>
        <begin position="54"/>
        <end position="75"/>
    </location>
</feature>
<dbReference type="InParanoid" id="V4SX49"/>
<reference evidence="2 3" key="1">
    <citation type="submission" date="2013-10" db="EMBL/GenBank/DDBJ databases">
        <authorList>
            <consortium name="International Citrus Genome Consortium"/>
            <person name="Jenkins J."/>
            <person name="Schmutz J."/>
            <person name="Prochnik S."/>
            <person name="Rokhsar D."/>
            <person name="Gmitter F."/>
            <person name="Ollitrault P."/>
            <person name="Machado M."/>
            <person name="Talon M."/>
            <person name="Wincker P."/>
            <person name="Jaillon O."/>
            <person name="Morgante M."/>
        </authorList>
    </citation>
    <scope>NUCLEOTIDE SEQUENCE</scope>
    <source>
        <strain evidence="3">cv. Clemenules</strain>
    </source>
</reference>
<feature type="compositionally biased region" description="Polar residues" evidence="1">
    <location>
        <begin position="32"/>
        <end position="45"/>
    </location>
</feature>
<proteinExistence type="predicted"/>
<feature type="region of interest" description="Disordered" evidence="1">
    <location>
        <begin position="32"/>
        <end position="86"/>
    </location>
</feature>
<gene>
    <name evidence="2" type="ORF">CICLE_v10023100mg</name>
</gene>